<dbReference type="InterPro" id="IPR006140">
    <property type="entry name" value="D-isomer_DH_NAD-bd"/>
</dbReference>
<dbReference type="PROSITE" id="PS00671">
    <property type="entry name" value="D_2_HYDROXYACID_DH_3"/>
    <property type="match status" value="1"/>
</dbReference>
<dbReference type="EC" id="1.1.1.95" evidence="5"/>
<dbReference type="PANTHER" id="PTHR43761">
    <property type="entry name" value="D-ISOMER SPECIFIC 2-HYDROXYACID DEHYDROGENASE FAMILY PROTEIN (AFU_ORTHOLOGUE AFUA_1G13630)"/>
    <property type="match status" value="1"/>
</dbReference>
<organism evidence="5">
    <name type="scientific">hydrothermal vent metagenome</name>
    <dbReference type="NCBI Taxonomy" id="652676"/>
    <lineage>
        <taxon>unclassified sequences</taxon>
        <taxon>metagenomes</taxon>
        <taxon>ecological metagenomes</taxon>
    </lineage>
</organism>
<proteinExistence type="inferred from homology"/>
<dbReference type="GO" id="GO:0051287">
    <property type="term" value="F:NAD binding"/>
    <property type="evidence" value="ECO:0007669"/>
    <property type="project" value="InterPro"/>
</dbReference>
<dbReference type="SUPFAM" id="SSF51735">
    <property type="entry name" value="NAD(P)-binding Rossmann-fold domains"/>
    <property type="match status" value="1"/>
</dbReference>
<evidence type="ECO:0000256" key="3">
    <source>
        <dbReference type="ARBA" id="ARBA00023027"/>
    </source>
</evidence>
<protein>
    <submittedName>
        <fullName evidence="5">D-3-phosphoglycerate dehydrogenase</fullName>
        <ecNumber evidence="5">1.1.1.95</ecNumber>
    </submittedName>
</protein>
<dbReference type="SUPFAM" id="SSF52283">
    <property type="entry name" value="Formate/glycerate dehydrogenase catalytic domain-like"/>
    <property type="match status" value="1"/>
</dbReference>
<dbReference type="InterPro" id="IPR050418">
    <property type="entry name" value="D-iso_2-hydroxyacid_DH_PdxB"/>
</dbReference>
<dbReference type="Gene3D" id="3.40.50.720">
    <property type="entry name" value="NAD(P)-binding Rossmann-like Domain"/>
    <property type="match status" value="2"/>
</dbReference>
<evidence type="ECO:0000313" key="5">
    <source>
        <dbReference type="EMBL" id="VAX17424.1"/>
    </source>
</evidence>
<dbReference type="GO" id="GO:0004617">
    <property type="term" value="F:phosphoglycerate dehydrogenase activity"/>
    <property type="evidence" value="ECO:0007669"/>
    <property type="project" value="UniProtKB-EC"/>
</dbReference>
<gene>
    <name evidence="5" type="ORF">MNBD_IGNAVI01-1203</name>
</gene>
<dbReference type="InterPro" id="IPR029753">
    <property type="entry name" value="D-isomer_DH_CS"/>
</dbReference>
<sequence>MKIVILDGYTLNPGDLSWSELEALGEVTIYDRTREDEILDRSVGAEILITNKTPLDRELISKLPKLKYIGVLATGFNVVDIKAASEKGIVVTNVPAYSTKSVAQMVFALILELSLNVGLHSEAVKDSEWSKSPDFSFWKTPLIELDGLTLGIIGYGQIGREVAKLGNAFGMKILVNTRKEIIDPESYVSRISLDDIFRLSDIVTLHLPLTDESKNMITKTQLAEMKDSAFIINTSRGPIVNEDDL</sequence>
<dbReference type="AlphaFoldDB" id="A0A3B1C097"/>
<dbReference type="InterPro" id="IPR036291">
    <property type="entry name" value="NAD(P)-bd_dom_sf"/>
</dbReference>
<evidence type="ECO:0000256" key="2">
    <source>
        <dbReference type="ARBA" id="ARBA00023002"/>
    </source>
</evidence>
<evidence type="ECO:0000259" key="4">
    <source>
        <dbReference type="Pfam" id="PF02826"/>
    </source>
</evidence>
<dbReference type="Pfam" id="PF02826">
    <property type="entry name" value="2-Hacid_dh_C"/>
    <property type="match status" value="1"/>
</dbReference>
<dbReference type="PANTHER" id="PTHR43761:SF1">
    <property type="entry name" value="D-ISOMER SPECIFIC 2-HYDROXYACID DEHYDROGENASE CATALYTIC DOMAIN-CONTAINING PROTEIN-RELATED"/>
    <property type="match status" value="1"/>
</dbReference>
<name>A0A3B1C097_9ZZZZ</name>
<feature type="domain" description="D-isomer specific 2-hydroxyacid dehydrogenase NAD-binding" evidence="4">
    <location>
        <begin position="107"/>
        <end position="245"/>
    </location>
</feature>
<feature type="non-terminal residue" evidence="5">
    <location>
        <position position="245"/>
    </location>
</feature>
<accession>A0A3B1C097</accession>
<keyword evidence="2 5" id="KW-0560">Oxidoreductase</keyword>
<comment type="similarity">
    <text evidence="1">Belongs to the D-isomer specific 2-hydroxyacid dehydrogenase family.</text>
</comment>
<reference evidence="5" key="1">
    <citation type="submission" date="2018-06" db="EMBL/GenBank/DDBJ databases">
        <authorList>
            <person name="Zhirakovskaya E."/>
        </authorList>
    </citation>
    <scope>NUCLEOTIDE SEQUENCE</scope>
</reference>
<keyword evidence="3" id="KW-0520">NAD</keyword>
<dbReference type="EMBL" id="UOGD01000078">
    <property type="protein sequence ID" value="VAX17424.1"/>
    <property type="molecule type" value="Genomic_DNA"/>
</dbReference>
<evidence type="ECO:0000256" key="1">
    <source>
        <dbReference type="ARBA" id="ARBA00005854"/>
    </source>
</evidence>
<dbReference type="CDD" id="cd12162">
    <property type="entry name" value="2-Hacid_dh_4"/>
    <property type="match status" value="1"/>
</dbReference>